<sequence>MLGRRPAERRSHLENTASRVLLHMNRAVLNQSAQILKVRSPSTSSTAFSSTLFRDFQGSDADMRVVREQPRARKVKGGRFQNWKEPSYVSPHFSPLQRGVDFTFRDGRPIYATSKKEVDRKLEQIELGKTIVKYLADMREMEKMYIADNARKQAELAEKQRWTPKNKGTEEIF</sequence>
<evidence type="ECO:0000313" key="2">
    <source>
        <dbReference type="Proteomes" id="UP000298663"/>
    </source>
</evidence>
<proteinExistence type="predicted"/>
<accession>A0A4U5M3W8</accession>
<dbReference type="Pfam" id="PF18699">
    <property type="entry name" value="MRPL52"/>
    <property type="match status" value="1"/>
</dbReference>
<dbReference type="GO" id="GO:0003735">
    <property type="term" value="F:structural constituent of ribosome"/>
    <property type="evidence" value="ECO:0007669"/>
    <property type="project" value="InterPro"/>
</dbReference>
<gene>
    <name evidence="1" type="ORF">L596_027279</name>
</gene>
<keyword evidence="2" id="KW-1185">Reference proteome</keyword>
<reference evidence="1 2" key="2">
    <citation type="journal article" date="2019" name="G3 (Bethesda)">
        <title>Hybrid Assembly of the Genome of the Entomopathogenic Nematode Steinernema carpocapsae Identifies the X-Chromosome.</title>
        <authorList>
            <person name="Serra L."/>
            <person name="Macchietto M."/>
            <person name="Macias-Munoz A."/>
            <person name="McGill C.J."/>
            <person name="Rodriguez I.M."/>
            <person name="Rodriguez B."/>
            <person name="Murad R."/>
            <person name="Mortazavi A."/>
        </authorList>
    </citation>
    <scope>NUCLEOTIDE SEQUENCE [LARGE SCALE GENOMIC DNA]</scope>
    <source>
        <strain evidence="1 2">ALL</strain>
    </source>
</reference>
<dbReference type="AlphaFoldDB" id="A0A4U5M3W8"/>
<dbReference type="GO" id="GO:0032543">
    <property type="term" value="P:mitochondrial translation"/>
    <property type="evidence" value="ECO:0007669"/>
    <property type="project" value="InterPro"/>
</dbReference>
<dbReference type="InterPro" id="IPR034596">
    <property type="entry name" value="Ribosomal_mL52"/>
</dbReference>
<protein>
    <submittedName>
        <fullName evidence="1">Uncharacterized protein</fullName>
    </submittedName>
</protein>
<reference evidence="1 2" key="1">
    <citation type="journal article" date="2015" name="Genome Biol.">
        <title>Comparative genomics of Steinernema reveals deeply conserved gene regulatory networks.</title>
        <authorList>
            <person name="Dillman A.R."/>
            <person name="Macchietto M."/>
            <person name="Porter C.F."/>
            <person name="Rogers A."/>
            <person name="Williams B."/>
            <person name="Antoshechkin I."/>
            <person name="Lee M.M."/>
            <person name="Goodwin Z."/>
            <person name="Lu X."/>
            <person name="Lewis E.E."/>
            <person name="Goodrich-Blair H."/>
            <person name="Stock S.P."/>
            <person name="Adams B.J."/>
            <person name="Sternberg P.W."/>
            <person name="Mortazavi A."/>
        </authorList>
    </citation>
    <scope>NUCLEOTIDE SEQUENCE [LARGE SCALE GENOMIC DNA]</scope>
    <source>
        <strain evidence="1 2">ALL</strain>
    </source>
</reference>
<dbReference type="OrthoDB" id="5863224at2759"/>
<name>A0A4U5M3W8_STECR</name>
<evidence type="ECO:0000313" key="1">
    <source>
        <dbReference type="EMBL" id="TKR63447.1"/>
    </source>
</evidence>
<dbReference type="GO" id="GO:0005762">
    <property type="term" value="C:mitochondrial large ribosomal subunit"/>
    <property type="evidence" value="ECO:0007669"/>
    <property type="project" value="InterPro"/>
</dbReference>
<organism evidence="1 2">
    <name type="scientific">Steinernema carpocapsae</name>
    <name type="common">Entomopathogenic nematode</name>
    <dbReference type="NCBI Taxonomy" id="34508"/>
    <lineage>
        <taxon>Eukaryota</taxon>
        <taxon>Metazoa</taxon>
        <taxon>Ecdysozoa</taxon>
        <taxon>Nematoda</taxon>
        <taxon>Chromadorea</taxon>
        <taxon>Rhabditida</taxon>
        <taxon>Tylenchina</taxon>
        <taxon>Panagrolaimomorpha</taxon>
        <taxon>Strongyloidoidea</taxon>
        <taxon>Steinernematidae</taxon>
        <taxon>Steinernema</taxon>
    </lineage>
</organism>
<dbReference type="EMBL" id="AZBU02000010">
    <property type="protein sequence ID" value="TKR63447.1"/>
    <property type="molecule type" value="Genomic_DNA"/>
</dbReference>
<dbReference type="Proteomes" id="UP000298663">
    <property type="component" value="Unassembled WGS sequence"/>
</dbReference>
<comment type="caution">
    <text evidence="1">The sequence shown here is derived from an EMBL/GenBank/DDBJ whole genome shotgun (WGS) entry which is preliminary data.</text>
</comment>